<accession>A0A3B0RAV4</accession>
<dbReference type="InterPro" id="IPR036182">
    <property type="entry name" value="PCuAC_sf"/>
</dbReference>
<organism evidence="1">
    <name type="scientific">hydrothermal vent metagenome</name>
    <dbReference type="NCBI Taxonomy" id="652676"/>
    <lineage>
        <taxon>unclassified sequences</taxon>
        <taxon>metagenomes</taxon>
        <taxon>ecological metagenomes</taxon>
    </lineage>
</organism>
<name>A0A3B0RAV4_9ZZZZ</name>
<dbReference type="AlphaFoldDB" id="A0A3B0RAV4"/>
<protein>
    <submittedName>
        <fullName evidence="1">Copper metallochaperone PCu(A)C, inserts Cu(I) into cytochrome oxidase subunit II</fullName>
    </submittedName>
</protein>
<dbReference type="Gene3D" id="2.60.40.1890">
    <property type="entry name" value="PCu(A)C copper chaperone"/>
    <property type="match status" value="1"/>
</dbReference>
<proteinExistence type="predicted"/>
<reference evidence="1" key="1">
    <citation type="submission" date="2018-06" db="EMBL/GenBank/DDBJ databases">
        <authorList>
            <person name="Zhirakovskaya E."/>
        </authorList>
    </citation>
    <scope>NUCLEOTIDE SEQUENCE</scope>
</reference>
<dbReference type="EMBL" id="UOEJ01000010">
    <property type="protein sequence ID" value="VAV90424.1"/>
    <property type="molecule type" value="Genomic_DNA"/>
</dbReference>
<dbReference type="PANTHER" id="PTHR36302:SF1">
    <property type="entry name" value="COPPER CHAPERONE PCU(A)C"/>
    <property type="match status" value="1"/>
</dbReference>
<dbReference type="Pfam" id="PF04314">
    <property type="entry name" value="PCuAC"/>
    <property type="match status" value="1"/>
</dbReference>
<dbReference type="SUPFAM" id="SSF110087">
    <property type="entry name" value="DR1885-like metal-binding protein"/>
    <property type="match status" value="1"/>
</dbReference>
<gene>
    <name evidence="1" type="ORF">MNBD_ALPHA01-1254</name>
</gene>
<sequence length="161" mass="17958">MKKIMIFLCSVLMLTGVMQFSFAGEGKLSVIDPWARPVIIEGRPSAAYFTIKNDSHTDDQLIRVSSPLADRIELHVHRHEGGVMKMEQVENIPAPAHGTTTIEPGGYHLMLFGLKKKLAIGDELPLTLTFKYAGEIRTTAKVMKKAPKTGHNHMDHSKMKH</sequence>
<dbReference type="InterPro" id="IPR058248">
    <property type="entry name" value="Lxx211020-like"/>
</dbReference>
<dbReference type="PANTHER" id="PTHR36302">
    <property type="entry name" value="BLR7088 PROTEIN"/>
    <property type="match status" value="1"/>
</dbReference>
<evidence type="ECO:0000313" key="1">
    <source>
        <dbReference type="EMBL" id="VAV90424.1"/>
    </source>
</evidence>
<dbReference type="InterPro" id="IPR007410">
    <property type="entry name" value="LpqE-like"/>
</dbReference>